<accession>X1S4K0</accession>
<dbReference type="SUPFAM" id="SSF103025">
    <property type="entry name" value="Folate-binding domain"/>
    <property type="match status" value="1"/>
</dbReference>
<sequence length="44" mass="5195">QYSCMCYENGTVVDDLMYYEEKEDLFRMIVNAGNIEKGDYILAF</sequence>
<dbReference type="Gene3D" id="3.30.70.1400">
    <property type="entry name" value="Aminomethyltransferase beta-barrel domains"/>
    <property type="match status" value="1"/>
</dbReference>
<feature type="non-terminal residue" evidence="1">
    <location>
        <position position="1"/>
    </location>
</feature>
<comment type="caution">
    <text evidence="1">The sequence shown here is derived from an EMBL/GenBank/DDBJ whole genome shotgun (WGS) entry which is preliminary data.</text>
</comment>
<gene>
    <name evidence="1" type="ORF">S12H4_13305</name>
</gene>
<evidence type="ECO:0000313" key="1">
    <source>
        <dbReference type="EMBL" id="GAI87833.1"/>
    </source>
</evidence>
<proteinExistence type="predicted"/>
<protein>
    <submittedName>
        <fullName evidence="1">Uncharacterized protein</fullName>
    </submittedName>
</protein>
<organism evidence="1">
    <name type="scientific">marine sediment metagenome</name>
    <dbReference type="NCBI Taxonomy" id="412755"/>
    <lineage>
        <taxon>unclassified sequences</taxon>
        <taxon>metagenomes</taxon>
        <taxon>ecological metagenomes</taxon>
    </lineage>
</organism>
<dbReference type="AlphaFoldDB" id="X1S4K0"/>
<dbReference type="EMBL" id="BARW01006337">
    <property type="protein sequence ID" value="GAI87833.1"/>
    <property type="molecule type" value="Genomic_DNA"/>
</dbReference>
<reference evidence="1" key="1">
    <citation type="journal article" date="2014" name="Front. Microbiol.">
        <title>High frequency of phylogenetically diverse reductive dehalogenase-homologous genes in deep subseafloor sedimentary metagenomes.</title>
        <authorList>
            <person name="Kawai M."/>
            <person name="Futagami T."/>
            <person name="Toyoda A."/>
            <person name="Takaki Y."/>
            <person name="Nishi S."/>
            <person name="Hori S."/>
            <person name="Arai W."/>
            <person name="Tsubouchi T."/>
            <person name="Morono Y."/>
            <person name="Uchiyama I."/>
            <person name="Ito T."/>
            <person name="Fujiyama A."/>
            <person name="Inagaki F."/>
            <person name="Takami H."/>
        </authorList>
    </citation>
    <scope>NUCLEOTIDE SEQUENCE</scope>
    <source>
        <strain evidence="1">Expedition CK06-06</strain>
    </source>
</reference>
<name>X1S4K0_9ZZZZ</name>